<name>A0AAU7T7T5_9ACTN</name>
<dbReference type="InterPro" id="IPR037185">
    <property type="entry name" value="EmrE-like"/>
</dbReference>
<feature type="domain" description="EamA" evidence="8">
    <location>
        <begin position="5"/>
        <end position="146"/>
    </location>
</feature>
<evidence type="ECO:0000256" key="5">
    <source>
        <dbReference type="ARBA" id="ARBA00022989"/>
    </source>
</evidence>
<feature type="transmembrane region" description="Helical" evidence="7">
    <location>
        <begin position="107"/>
        <end position="127"/>
    </location>
</feature>
<protein>
    <submittedName>
        <fullName evidence="9">DMT family transporter</fullName>
    </submittedName>
</protein>
<feature type="transmembrane region" description="Helical" evidence="7">
    <location>
        <begin position="7"/>
        <end position="27"/>
    </location>
</feature>
<dbReference type="InterPro" id="IPR050638">
    <property type="entry name" value="AA-Vitamin_Transporters"/>
</dbReference>
<keyword evidence="3" id="KW-1003">Cell membrane</keyword>
<feature type="transmembrane region" description="Helical" evidence="7">
    <location>
        <begin position="78"/>
        <end position="101"/>
    </location>
</feature>
<feature type="transmembrane region" description="Helical" evidence="7">
    <location>
        <begin position="249"/>
        <end position="267"/>
    </location>
</feature>
<dbReference type="RefSeq" id="WP_350275745.1">
    <property type="nucleotide sequence ID" value="NZ_CP158165.1"/>
</dbReference>
<feature type="domain" description="EamA" evidence="8">
    <location>
        <begin position="160"/>
        <end position="295"/>
    </location>
</feature>
<dbReference type="PANTHER" id="PTHR32322">
    <property type="entry name" value="INNER MEMBRANE TRANSPORTER"/>
    <property type="match status" value="1"/>
</dbReference>
<dbReference type="EMBL" id="CP158165">
    <property type="protein sequence ID" value="XBV22906.1"/>
    <property type="molecule type" value="Genomic_DNA"/>
</dbReference>
<keyword evidence="6 7" id="KW-0472">Membrane</keyword>
<feature type="transmembrane region" description="Helical" evidence="7">
    <location>
        <begin position="163"/>
        <end position="183"/>
    </location>
</feature>
<dbReference type="SUPFAM" id="SSF103481">
    <property type="entry name" value="Multidrug resistance efflux transporter EmrE"/>
    <property type="match status" value="2"/>
</dbReference>
<evidence type="ECO:0000256" key="7">
    <source>
        <dbReference type="SAM" id="Phobius"/>
    </source>
</evidence>
<gene>
    <name evidence="9" type="ORF">ABN611_30610</name>
</gene>
<evidence type="ECO:0000256" key="3">
    <source>
        <dbReference type="ARBA" id="ARBA00022475"/>
    </source>
</evidence>
<feature type="transmembrane region" description="Helical" evidence="7">
    <location>
        <begin position="223"/>
        <end position="242"/>
    </location>
</feature>
<dbReference type="GO" id="GO:0005886">
    <property type="term" value="C:plasma membrane"/>
    <property type="evidence" value="ECO:0007669"/>
    <property type="project" value="UniProtKB-SubCell"/>
</dbReference>
<evidence type="ECO:0000256" key="2">
    <source>
        <dbReference type="ARBA" id="ARBA00007362"/>
    </source>
</evidence>
<dbReference type="AlphaFoldDB" id="A0AAU7T7T5"/>
<comment type="subcellular location">
    <subcellularLocation>
        <location evidence="1">Cell membrane</location>
        <topology evidence="1">Multi-pass membrane protein</topology>
    </subcellularLocation>
</comment>
<keyword evidence="4 7" id="KW-0812">Transmembrane</keyword>
<evidence type="ECO:0000256" key="4">
    <source>
        <dbReference type="ARBA" id="ARBA00022692"/>
    </source>
</evidence>
<evidence type="ECO:0000256" key="1">
    <source>
        <dbReference type="ARBA" id="ARBA00004651"/>
    </source>
</evidence>
<feature type="transmembrane region" description="Helical" evidence="7">
    <location>
        <begin position="134"/>
        <end position="157"/>
    </location>
</feature>
<dbReference type="PANTHER" id="PTHR32322:SF18">
    <property type="entry name" value="S-ADENOSYLMETHIONINE_S-ADENOSYLHOMOCYSTEINE TRANSPORTER"/>
    <property type="match status" value="1"/>
</dbReference>
<feature type="transmembrane region" description="Helical" evidence="7">
    <location>
        <begin position="190"/>
        <end position="211"/>
    </location>
</feature>
<sequence>MRRQGLVLAFGTAVISGVSVFVNSYGVRVVRDATVYTTAKNLIAAVVLTLLLAGGVLAGRRTRDEGGRRAQRSSPRTWIGMAAVAVVGGSVPFVLFFSGLAHASSTHAAFVHKTLVVWVALLAVPLLGERLGLLHYAAIGLLLAGQVALGGGLGGFRFGTGELMILAATLLWAVEVILVKRLLDAISPGVLAVARLGLGVVLLIGWVAVSGRWSALIGLSAEGWRWALLTGLLLAGYVATWYRALALAPAVDVTAVLVVAAIITAALDAVVKGTVVTPQVGVGLALLGAGAGLITMARSRRTPAVAQ</sequence>
<feature type="transmembrane region" description="Helical" evidence="7">
    <location>
        <begin position="279"/>
        <end position="297"/>
    </location>
</feature>
<dbReference type="Pfam" id="PF00892">
    <property type="entry name" value="EamA"/>
    <property type="match status" value="2"/>
</dbReference>
<evidence type="ECO:0000256" key="6">
    <source>
        <dbReference type="ARBA" id="ARBA00023136"/>
    </source>
</evidence>
<evidence type="ECO:0000259" key="8">
    <source>
        <dbReference type="Pfam" id="PF00892"/>
    </source>
</evidence>
<organism evidence="9">
    <name type="scientific">Kribbella sp. HUAS MG21</name>
    <dbReference type="NCBI Taxonomy" id="3160966"/>
    <lineage>
        <taxon>Bacteria</taxon>
        <taxon>Bacillati</taxon>
        <taxon>Actinomycetota</taxon>
        <taxon>Actinomycetes</taxon>
        <taxon>Propionibacteriales</taxon>
        <taxon>Kribbellaceae</taxon>
        <taxon>Kribbella</taxon>
    </lineage>
</organism>
<dbReference type="InterPro" id="IPR000620">
    <property type="entry name" value="EamA_dom"/>
</dbReference>
<keyword evidence="5 7" id="KW-1133">Transmembrane helix</keyword>
<proteinExistence type="inferred from homology"/>
<comment type="similarity">
    <text evidence="2">Belongs to the EamA transporter family.</text>
</comment>
<feature type="transmembrane region" description="Helical" evidence="7">
    <location>
        <begin position="39"/>
        <end position="58"/>
    </location>
</feature>
<evidence type="ECO:0000313" key="9">
    <source>
        <dbReference type="EMBL" id="XBV22906.1"/>
    </source>
</evidence>
<reference evidence="9" key="1">
    <citation type="submission" date="2024-06" db="EMBL/GenBank/DDBJ databases">
        <title>Kribbella sp. strain HUAS MG21 genome sequences.</title>
        <authorList>
            <person name="Mo P."/>
        </authorList>
    </citation>
    <scope>NUCLEOTIDE SEQUENCE</scope>
    <source>
        <strain evidence="9">HUAS MG21</strain>
    </source>
</reference>
<accession>A0AAU7T7T5</accession>